<sequence>MLEAEGAELMAQRIGNRIAFAAAFGKGGAVTETAKSSKAATEIMALAVEILKKLG</sequence>
<protein>
    <submittedName>
        <fullName evidence="1">Uncharacterized protein</fullName>
    </submittedName>
</protein>
<dbReference type="Gene3D" id="3.40.50.300">
    <property type="entry name" value="P-loop containing nucleotide triphosphate hydrolases"/>
    <property type="match status" value="1"/>
</dbReference>
<accession>A0A7L5BWX3</accession>
<organism evidence="1 2">
    <name type="scientific">Pikeienuella piscinae</name>
    <dbReference type="NCBI Taxonomy" id="2748098"/>
    <lineage>
        <taxon>Bacteria</taxon>
        <taxon>Pseudomonadati</taxon>
        <taxon>Pseudomonadota</taxon>
        <taxon>Alphaproteobacteria</taxon>
        <taxon>Rhodobacterales</taxon>
        <taxon>Paracoccaceae</taxon>
        <taxon>Pikeienuella</taxon>
    </lineage>
</organism>
<gene>
    <name evidence="1" type="ORF">G5B40_13600</name>
</gene>
<dbReference type="InterPro" id="IPR027417">
    <property type="entry name" value="P-loop_NTPase"/>
</dbReference>
<keyword evidence="2" id="KW-1185">Reference proteome</keyword>
<reference evidence="1 2" key="1">
    <citation type="submission" date="2020-02" db="EMBL/GenBank/DDBJ databases">
        <title>complete genome sequence of Rhodobacteraceae bacterium.</title>
        <authorList>
            <person name="Park J."/>
            <person name="Kim Y.-S."/>
            <person name="Kim K.-H."/>
        </authorList>
    </citation>
    <scope>NUCLEOTIDE SEQUENCE [LARGE SCALE GENOMIC DNA]</scope>
    <source>
        <strain evidence="1 2">RR4-56</strain>
    </source>
</reference>
<name>A0A7L5BWX3_9RHOB</name>
<dbReference type="Proteomes" id="UP000503336">
    <property type="component" value="Chromosome"/>
</dbReference>
<proteinExistence type="predicted"/>
<evidence type="ECO:0000313" key="1">
    <source>
        <dbReference type="EMBL" id="QIE56405.1"/>
    </source>
</evidence>
<dbReference type="EMBL" id="CP049056">
    <property type="protein sequence ID" value="QIE56405.1"/>
    <property type="molecule type" value="Genomic_DNA"/>
</dbReference>
<evidence type="ECO:0000313" key="2">
    <source>
        <dbReference type="Proteomes" id="UP000503336"/>
    </source>
</evidence>
<dbReference type="AlphaFoldDB" id="A0A7L5BWX3"/>
<dbReference type="KEGG" id="hdh:G5B40_13600"/>
<dbReference type="RefSeq" id="WP_165099611.1">
    <property type="nucleotide sequence ID" value="NZ_CP049056.1"/>
</dbReference>